<dbReference type="AlphaFoldDB" id="A0A9D5A2K1"/>
<evidence type="ECO:0000256" key="7">
    <source>
        <dbReference type="SAM" id="MobiDB-lite"/>
    </source>
</evidence>
<evidence type="ECO:0000256" key="5">
    <source>
        <dbReference type="ARBA" id="ARBA00023163"/>
    </source>
</evidence>
<keyword evidence="5" id="KW-0804">Transcription</keyword>
<protein>
    <recommendedName>
        <fullName evidence="8">BED-type domain-containing protein</fullName>
    </recommendedName>
</protein>
<feature type="compositionally biased region" description="Polar residues" evidence="7">
    <location>
        <begin position="1"/>
        <end position="10"/>
    </location>
</feature>
<dbReference type="Proteomes" id="UP001058974">
    <property type="component" value="Chromosome 7"/>
</dbReference>
<sequence length="375" mass="43147">MPTANPSQTIDLDKHEDGNVQKKKKRKVGEVGDSNANDSNDRDSGKQKPCRPKSWVWDHFTRDTSGTRAKCNWCTKSYAADSHKNGTTNLNNHLLHQCKKIPKSVLDPTQTTLSLQEGGKATSNNTLVGIHFDVELCRQALARMVIVDELPFSFVENEGFRYFMSVTQPRLPLPGRISIARDCLSLYMSEKHKFRDLFTKTNQSVWRDNWEKIEKCLEGWMIDKVFTITVDNAASNDVAISYLNNRMEDWNSHPLKGEHLHVRYCAHILNLVVNDGLKLKKMHSSISKIRSAVRYVRQSPGRLDRFRTCIKEVRIQDKSTVQYDCPTRWNSTYLMLESALKFQKAFKRLGEKCVEYAMLEGGIPNNENWDCRTVN</sequence>
<dbReference type="PANTHER" id="PTHR46481:SF8">
    <property type="entry name" value="ZINC FINGER BED DOMAIN-CONTAINING PROTEIN RICESLEEPER 1-LIKE"/>
    <property type="match status" value="1"/>
</dbReference>
<dbReference type="InterPro" id="IPR012337">
    <property type="entry name" value="RNaseH-like_sf"/>
</dbReference>
<dbReference type="Gramene" id="Psat07G0657300-T1">
    <property type="protein sequence ID" value="KAI5391823.1"/>
    <property type="gene ID" value="KIW84_076573"/>
</dbReference>
<dbReference type="GO" id="GO:0003677">
    <property type="term" value="F:DNA binding"/>
    <property type="evidence" value="ECO:0007669"/>
    <property type="project" value="InterPro"/>
</dbReference>
<evidence type="ECO:0000256" key="4">
    <source>
        <dbReference type="ARBA" id="ARBA00023015"/>
    </source>
</evidence>
<dbReference type="PROSITE" id="PS50808">
    <property type="entry name" value="ZF_BED"/>
    <property type="match status" value="1"/>
</dbReference>
<keyword evidence="4" id="KW-0805">Transcription regulation</keyword>
<dbReference type="SUPFAM" id="SSF140996">
    <property type="entry name" value="Hermes dimerisation domain"/>
    <property type="match status" value="1"/>
</dbReference>
<dbReference type="SMART" id="SM00614">
    <property type="entry name" value="ZnF_BED"/>
    <property type="match status" value="1"/>
</dbReference>
<keyword evidence="2 6" id="KW-0863">Zinc-finger</keyword>
<dbReference type="EMBL" id="JAMSHJ010000007">
    <property type="protein sequence ID" value="KAI5391823.1"/>
    <property type="molecule type" value="Genomic_DNA"/>
</dbReference>
<evidence type="ECO:0000313" key="9">
    <source>
        <dbReference type="EMBL" id="KAI5391823.1"/>
    </source>
</evidence>
<feature type="domain" description="BED-type" evidence="8">
    <location>
        <begin position="51"/>
        <end position="105"/>
    </location>
</feature>
<evidence type="ECO:0000259" key="8">
    <source>
        <dbReference type="PROSITE" id="PS50808"/>
    </source>
</evidence>
<reference evidence="9 10" key="1">
    <citation type="journal article" date="2022" name="Nat. Genet.">
        <title>Improved pea reference genome and pan-genome highlight genomic features and evolutionary characteristics.</title>
        <authorList>
            <person name="Yang T."/>
            <person name="Liu R."/>
            <person name="Luo Y."/>
            <person name="Hu S."/>
            <person name="Wang D."/>
            <person name="Wang C."/>
            <person name="Pandey M.K."/>
            <person name="Ge S."/>
            <person name="Xu Q."/>
            <person name="Li N."/>
            <person name="Li G."/>
            <person name="Huang Y."/>
            <person name="Saxena R.K."/>
            <person name="Ji Y."/>
            <person name="Li M."/>
            <person name="Yan X."/>
            <person name="He Y."/>
            <person name="Liu Y."/>
            <person name="Wang X."/>
            <person name="Xiang C."/>
            <person name="Varshney R.K."/>
            <person name="Ding H."/>
            <person name="Gao S."/>
            <person name="Zong X."/>
        </authorList>
    </citation>
    <scope>NUCLEOTIDE SEQUENCE [LARGE SCALE GENOMIC DNA]</scope>
    <source>
        <strain evidence="9 10">cv. Zhongwan 6</strain>
    </source>
</reference>
<dbReference type="Pfam" id="PF02892">
    <property type="entry name" value="zf-BED"/>
    <property type="match status" value="1"/>
</dbReference>
<keyword evidence="10" id="KW-1185">Reference proteome</keyword>
<dbReference type="SUPFAM" id="SSF57667">
    <property type="entry name" value="beta-beta-alpha zinc fingers"/>
    <property type="match status" value="1"/>
</dbReference>
<comment type="caution">
    <text evidence="9">The sequence shown here is derived from an EMBL/GenBank/DDBJ whole genome shotgun (WGS) entry which is preliminary data.</text>
</comment>
<proteinExistence type="predicted"/>
<dbReference type="GO" id="GO:0008270">
    <property type="term" value="F:zinc ion binding"/>
    <property type="evidence" value="ECO:0007669"/>
    <property type="project" value="UniProtKB-KW"/>
</dbReference>
<dbReference type="SUPFAM" id="SSF53098">
    <property type="entry name" value="Ribonuclease H-like"/>
    <property type="match status" value="1"/>
</dbReference>
<keyword evidence="1" id="KW-0479">Metal-binding</keyword>
<feature type="region of interest" description="Disordered" evidence="7">
    <location>
        <begin position="1"/>
        <end position="53"/>
    </location>
</feature>
<dbReference type="PANTHER" id="PTHR46481">
    <property type="entry name" value="ZINC FINGER BED DOMAIN-CONTAINING PROTEIN 4"/>
    <property type="match status" value="1"/>
</dbReference>
<dbReference type="InterPro" id="IPR052035">
    <property type="entry name" value="ZnF_BED_domain_contain"/>
</dbReference>
<gene>
    <name evidence="9" type="ORF">KIW84_076573</name>
</gene>
<evidence type="ECO:0000256" key="1">
    <source>
        <dbReference type="ARBA" id="ARBA00022723"/>
    </source>
</evidence>
<keyword evidence="3" id="KW-0862">Zinc</keyword>
<name>A0A9D5A2K1_PEA</name>
<evidence type="ECO:0000256" key="2">
    <source>
        <dbReference type="ARBA" id="ARBA00022771"/>
    </source>
</evidence>
<evidence type="ECO:0000256" key="6">
    <source>
        <dbReference type="PROSITE-ProRule" id="PRU00027"/>
    </source>
</evidence>
<dbReference type="InterPro" id="IPR036236">
    <property type="entry name" value="Znf_C2H2_sf"/>
</dbReference>
<dbReference type="InterPro" id="IPR003656">
    <property type="entry name" value="Znf_BED"/>
</dbReference>
<organism evidence="9 10">
    <name type="scientific">Pisum sativum</name>
    <name type="common">Garden pea</name>
    <name type="synonym">Lathyrus oleraceus</name>
    <dbReference type="NCBI Taxonomy" id="3888"/>
    <lineage>
        <taxon>Eukaryota</taxon>
        <taxon>Viridiplantae</taxon>
        <taxon>Streptophyta</taxon>
        <taxon>Embryophyta</taxon>
        <taxon>Tracheophyta</taxon>
        <taxon>Spermatophyta</taxon>
        <taxon>Magnoliopsida</taxon>
        <taxon>eudicotyledons</taxon>
        <taxon>Gunneridae</taxon>
        <taxon>Pentapetalae</taxon>
        <taxon>rosids</taxon>
        <taxon>fabids</taxon>
        <taxon>Fabales</taxon>
        <taxon>Fabaceae</taxon>
        <taxon>Papilionoideae</taxon>
        <taxon>50 kb inversion clade</taxon>
        <taxon>NPAAA clade</taxon>
        <taxon>Hologalegina</taxon>
        <taxon>IRL clade</taxon>
        <taxon>Fabeae</taxon>
        <taxon>Lathyrus</taxon>
    </lineage>
</organism>
<feature type="compositionally biased region" description="Basic and acidic residues" evidence="7">
    <location>
        <begin position="11"/>
        <end position="20"/>
    </location>
</feature>
<accession>A0A9D5A2K1</accession>
<evidence type="ECO:0000256" key="3">
    <source>
        <dbReference type="ARBA" id="ARBA00022833"/>
    </source>
</evidence>
<evidence type="ECO:0000313" key="10">
    <source>
        <dbReference type="Proteomes" id="UP001058974"/>
    </source>
</evidence>